<evidence type="ECO:0000259" key="3">
    <source>
        <dbReference type="PROSITE" id="PS50111"/>
    </source>
</evidence>
<dbReference type="EMBL" id="CP155573">
    <property type="protein sequence ID" value="XFO69403.1"/>
    <property type="molecule type" value="Genomic_DNA"/>
</dbReference>
<dbReference type="InterPro" id="IPR004089">
    <property type="entry name" value="MCPsignal_dom"/>
</dbReference>
<dbReference type="PROSITE" id="PS50111">
    <property type="entry name" value="CHEMOTAXIS_TRANSDUC_2"/>
    <property type="match status" value="1"/>
</dbReference>
<accession>A0ABZ3IVL1</accession>
<dbReference type="PANTHER" id="PTHR32089:SF112">
    <property type="entry name" value="LYSOZYME-LIKE PROTEIN-RELATED"/>
    <property type="match status" value="1"/>
</dbReference>
<reference evidence="4" key="1">
    <citation type="submission" date="2024-05" db="EMBL/GenBank/DDBJ databases">
        <title>Isolation and characterization of Sporomusa carbonis sp. nov., a carboxydotrophic hydrogenogen in the genus of Sporomusa isolated from a charcoal burning pile.</title>
        <authorList>
            <person name="Boeer T."/>
            <person name="Rosenbaum F."/>
            <person name="Eysell L."/>
            <person name="Mueller V."/>
            <person name="Daniel R."/>
            <person name="Poehlein A."/>
        </authorList>
    </citation>
    <scope>NUCLEOTIDE SEQUENCE [LARGE SCALE GENOMIC DNA]</scope>
    <source>
        <strain evidence="4">DSM 10669</strain>
    </source>
</reference>
<dbReference type="Pfam" id="PF00015">
    <property type="entry name" value="MCPsignal"/>
    <property type="match status" value="1"/>
</dbReference>
<sequence length="388" mass="42294">MDFENLHVHAKELEFVKSFIQIVIHAFEDGAVFFATDLTEVTFKHTEKFDFPGLDVGNHFSNDGLAAKVIQARRPITFEIPREVYGKRVCAIGGPVWNDTDSEIIGSWALGAPRQHKIIQAFDTFAPVLADMLPEGGMLCLSTKDKYEKRQGSKKFDIPSIQVNTPIREGSSQELVLKQKNLVTDEVDESVYGVPVLSATAPLFDDNTGAVLGGFTVVLPRKLAKDLKAIANTLDQGLTGVSASIQQITVATNEASSNQSNLHEEIGKVKEQLDNINNVMRFIKEIADETKMLGLNASIEAARVGDAGRGFGVVAEEIRKLSEESKKTVIQIKELTQQIEKSMNATADASQSTLAVTEETSAAVQEVNATIEEMTSLANKLTETAANL</sequence>
<dbReference type="PANTHER" id="PTHR32089">
    <property type="entry name" value="METHYL-ACCEPTING CHEMOTAXIS PROTEIN MCPB"/>
    <property type="match status" value="1"/>
</dbReference>
<gene>
    <name evidence="4" type="ORF">SPSIL_056370</name>
</gene>
<dbReference type="RefSeq" id="WP_094607825.1">
    <property type="nucleotide sequence ID" value="NZ_CP155573.1"/>
</dbReference>
<dbReference type="SMART" id="SM00283">
    <property type="entry name" value="MA"/>
    <property type="match status" value="1"/>
</dbReference>
<keyword evidence="1 2" id="KW-0807">Transducer</keyword>
<feature type="domain" description="Methyl-accepting transducer" evidence="3">
    <location>
        <begin position="264"/>
        <end position="388"/>
    </location>
</feature>
<dbReference type="SUPFAM" id="SSF58104">
    <property type="entry name" value="Methyl-accepting chemotaxis protein (MCP) signaling domain"/>
    <property type="match status" value="1"/>
</dbReference>
<dbReference type="Gene3D" id="1.10.287.950">
    <property type="entry name" value="Methyl-accepting chemotaxis protein"/>
    <property type="match status" value="1"/>
</dbReference>
<proteinExistence type="predicted"/>
<evidence type="ECO:0000313" key="4">
    <source>
        <dbReference type="EMBL" id="XFO69403.1"/>
    </source>
</evidence>
<organism evidence="4 5">
    <name type="scientific">Sporomusa silvacetica DSM 10669</name>
    <dbReference type="NCBI Taxonomy" id="1123289"/>
    <lineage>
        <taxon>Bacteria</taxon>
        <taxon>Bacillati</taxon>
        <taxon>Bacillota</taxon>
        <taxon>Negativicutes</taxon>
        <taxon>Selenomonadales</taxon>
        <taxon>Sporomusaceae</taxon>
        <taxon>Sporomusa</taxon>
    </lineage>
</organism>
<evidence type="ECO:0000256" key="2">
    <source>
        <dbReference type="PROSITE-ProRule" id="PRU00284"/>
    </source>
</evidence>
<name>A0ABZ3IVL1_9FIRM</name>
<dbReference type="Proteomes" id="UP000216752">
    <property type="component" value="Chromosome"/>
</dbReference>
<evidence type="ECO:0000256" key="1">
    <source>
        <dbReference type="ARBA" id="ARBA00023224"/>
    </source>
</evidence>
<keyword evidence="5" id="KW-1185">Reference proteome</keyword>
<protein>
    <recommendedName>
        <fullName evidence="3">Methyl-accepting transducer domain-containing protein</fullName>
    </recommendedName>
</protein>
<evidence type="ECO:0000313" key="5">
    <source>
        <dbReference type="Proteomes" id="UP000216752"/>
    </source>
</evidence>